<keyword evidence="1" id="KW-0805">Transcription regulation</keyword>
<evidence type="ECO:0000313" key="6">
    <source>
        <dbReference type="Proteomes" id="UP000406256"/>
    </source>
</evidence>
<feature type="domain" description="HTH asnC-type" evidence="4">
    <location>
        <begin position="29"/>
        <end position="90"/>
    </location>
</feature>
<evidence type="ECO:0000259" key="4">
    <source>
        <dbReference type="PROSITE" id="PS50956"/>
    </source>
</evidence>
<dbReference type="PROSITE" id="PS50956">
    <property type="entry name" value="HTH_ASNC_2"/>
    <property type="match status" value="1"/>
</dbReference>
<keyword evidence="2" id="KW-0238">DNA-binding</keyword>
<dbReference type="Proteomes" id="UP000406256">
    <property type="component" value="Unassembled WGS sequence"/>
</dbReference>
<keyword evidence="3" id="KW-0804">Transcription</keyword>
<dbReference type="PRINTS" id="PR00033">
    <property type="entry name" value="HTHASNC"/>
</dbReference>
<protein>
    <submittedName>
        <fullName evidence="5">AsnC family transcriptional regulator</fullName>
    </submittedName>
</protein>
<sequence length="183" mass="20331">MRPNNIPARAYDLRVFGVSNELLLRTMSLDSYDIALLAAIQQDATTPQHALGAQISLSSAAVNRRLKKLADEGVTRKTVSLVDPERVGYALTIITEVEVENERLDLLDAMKRSFLACPQVQQCYYVAGECDFVVIMVVQNMAQYTALTRTLFFESNNVKRFKTLVSMSNVKVGLEVPLDAVAD</sequence>
<dbReference type="InterPro" id="IPR036390">
    <property type="entry name" value="WH_DNA-bd_sf"/>
</dbReference>
<dbReference type="GO" id="GO:0043200">
    <property type="term" value="P:response to amino acid"/>
    <property type="evidence" value="ECO:0007669"/>
    <property type="project" value="TreeGrafter"/>
</dbReference>
<keyword evidence="6" id="KW-1185">Reference proteome</keyword>
<organism evidence="5 6">
    <name type="scientific">Pandoraea anhela</name>
    <dbReference type="NCBI Taxonomy" id="2508295"/>
    <lineage>
        <taxon>Bacteria</taxon>
        <taxon>Pseudomonadati</taxon>
        <taxon>Pseudomonadota</taxon>
        <taxon>Betaproteobacteria</taxon>
        <taxon>Burkholderiales</taxon>
        <taxon>Burkholderiaceae</taxon>
        <taxon>Pandoraea</taxon>
    </lineage>
</organism>
<dbReference type="Gene3D" id="1.10.10.10">
    <property type="entry name" value="Winged helix-like DNA-binding domain superfamily/Winged helix DNA-binding domain"/>
    <property type="match status" value="1"/>
</dbReference>
<dbReference type="InterPro" id="IPR000485">
    <property type="entry name" value="AsnC-type_HTH_dom"/>
</dbReference>
<dbReference type="AlphaFoldDB" id="A0A5E4Y4N1"/>
<evidence type="ECO:0000256" key="2">
    <source>
        <dbReference type="ARBA" id="ARBA00023125"/>
    </source>
</evidence>
<evidence type="ECO:0000256" key="3">
    <source>
        <dbReference type="ARBA" id="ARBA00023163"/>
    </source>
</evidence>
<dbReference type="PANTHER" id="PTHR30154:SF34">
    <property type="entry name" value="TRANSCRIPTIONAL REGULATOR AZLB"/>
    <property type="match status" value="1"/>
</dbReference>
<dbReference type="GO" id="GO:0043565">
    <property type="term" value="F:sequence-specific DNA binding"/>
    <property type="evidence" value="ECO:0007669"/>
    <property type="project" value="InterPro"/>
</dbReference>
<name>A0A5E4Y4N1_9BURK</name>
<accession>A0A5E4Y4N1</accession>
<dbReference type="Pfam" id="PF01037">
    <property type="entry name" value="AsnC_trans_reg"/>
    <property type="match status" value="1"/>
</dbReference>
<reference evidence="5 6" key="1">
    <citation type="submission" date="2019-08" db="EMBL/GenBank/DDBJ databases">
        <authorList>
            <person name="Peeters C."/>
        </authorList>
    </citation>
    <scope>NUCLEOTIDE SEQUENCE [LARGE SCALE GENOMIC DNA]</scope>
    <source>
        <strain evidence="5 6">LMG 31108</strain>
    </source>
</reference>
<gene>
    <name evidence="5" type="ORF">PAN31108_04289</name>
</gene>
<evidence type="ECO:0000256" key="1">
    <source>
        <dbReference type="ARBA" id="ARBA00023015"/>
    </source>
</evidence>
<dbReference type="SUPFAM" id="SSF46785">
    <property type="entry name" value="Winged helix' DNA-binding domain"/>
    <property type="match status" value="1"/>
</dbReference>
<dbReference type="PANTHER" id="PTHR30154">
    <property type="entry name" value="LEUCINE-RESPONSIVE REGULATORY PROTEIN"/>
    <property type="match status" value="1"/>
</dbReference>
<dbReference type="SMART" id="SM00344">
    <property type="entry name" value="HTH_ASNC"/>
    <property type="match status" value="1"/>
</dbReference>
<dbReference type="Pfam" id="PF13412">
    <property type="entry name" value="HTH_24"/>
    <property type="match status" value="1"/>
</dbReference>
<dbReference type="InterPro" id="IPR011008">
    <property type="entry name" value="Dimeric_a/b-barrel"/>
</dbReference>
<evidence type="ECO:0000313" key="5">
    <source>
        <dbReference type="EMBL" id="VVE43641.1"/>
    </source>
</evidence>
<dbReference type="InterPro" id="IPR036388">
    <property type="entry name" value="WH-like_DNA-bd_sf"/>
</dbReference>
<proteinExistence type="predicted"/>
<dbReference type="InterPro" id="IPR019888">
    <property type="entry name" value="Tscrpt_reg_AsnC-like"/>
</dbReference>
<dbReference type="Gene3D" id="3.30.70.920">
    <property type="match status" value="1"/>
</dbReference>
<dbReference type="GO" id="GO:0005829">
    <property type="term" value="C:cytosol"/>
    <property type="evidence" value="ECO:0007669"/>
    <property type="project" value="TreeGrafter"/>
</dbReference>
<dbReference type="InterPro" id="IPR019887">
    <property type="entry name" value="Tscrpt_reg_AsnC/Lrp_C"/>
</dbReference>
<dbReference type="SUPFAM" id="SSF54909">
    <property type="entry name" value="Dimeric alpha+beta barrel"/>
    <property type="match status" value="1"/>
</dbReference>
<dbReference type="EMBL" id="CABPSB010000019">
    <property type="protein sequence ID" value="VVE43641.1"/>
    <property type="molecule type" value="Genomic_DNA"/>
</dbReference>